<dbReference type="Proteomes" id="UP000676310">
    <property type="component" value="Unassembled WGS sequence"/>
</dbReference>
<keyword evidence="20" id="KW-1185">Reference proteome</keyword>
<sequence>MKPEYDVVVIGSGYGGGVAASRMARAGKSVCVLERGDEMWPGQYPHTFKEAMREYGVSGGTSGKSINIGKAAGLYHTVKGEGQDVFLGCGLGGTSLINAGVFLEPDERLLKAAEWPKEIREDTESLKKYYARAERMLQPTSFPSHYLTPRKLAVFEKQVRDLGLLDSFYYPPLTTTFRPSINRAGIHMRESTGSGNESTGANDGSKNSVLVTYLTDAWTRGAEIFCGIDVSHLKKKDKGKGYIVFYEVSNGRGKKIAKWVSAEAIFLGAGSLGTTEILLRSHRYGLRTSPLLGQRFTGNGDMLAFAYNCNQNVGSVGHEHLDNVSSRSCGPTITACVDMRGPTHAKSLRDGYVIQDGAIPEALAPVIQGLLETQTTAVPSQVPNTTRNLLARLKAWILGPYAKGGSVNRTLVFLTMSHDENEGKMLLEGDAVSLQWSGIGSQKRSANIDSVLLEMTENLGGKLVKAPCITVHPLGGAVMSNDGTSLGGVVNHCGQVFDRRGDEVYEGIVCVDGSSIPTSLGVNPCATITALAERSCDLVMKERGWTADDTSNDKLDPLDDTTLPILLKTGKRLALDMSNDSIEGVQFEETMRGHVHIGNDISDFGIAEKIAREASCSAQLVLTVDTRRISDDSYQGVPSGTFACGALSQDPLLVTGGIVEFFTTDENVADAINLVYKLNFLGTDGAKYGFHGYKRLDSAATFSFSETWGGTTTLYTTITGDDGIIVGQGILHLSLRDLFLELRSLRSRSTMGIVSDIQAQARFLKFFATNITSYMFSPFRRLQYPTPLTDKSDYYEKAVPTVTKLTAEDRVEFPIKLWHPPSTIHEKQTPIVLIPGASVDDQIFSLPTISTNTVDYFTSLGYRCYVPILRFGFGEEARKGDTVYDARLDVRAAMQYVREKEQNRRIYVIAHCLGSIATGIALLTGDVEASWVKGMTCSQVFINLIFSPDNDLKARHPILIKAYETLAGPWFSCHSSSSSPWVQFLLDQILRFYPTGTRSEICNSAVCHRCDVPFGRCWTHANLNHATHKHLGHWFDGTHTNFVSHLSSMGAIPPHHVRSNKSGVGDLVTPTNLERLKGLSICWLSGAENAVWSQQSTKHSFDLLRECFPDGKYERFVVDGYGHLDCWMGQHAHVDVFPRVGRHLEVCERAEETCEMAVTEMGSEEDGYVNVAAEDYNG</sequence>
<keyword evidence="5" id="KW-0274">FAD</keyword>
<dbReference type="GO" id="GO:0004769">
    <property type="term" value="F:steroid Delta-isomerase activity"/>
    <property type="evidence" value="ECO:0007669"/>
    <property type="project" value="UniProtKB-EC"/>
</dbReference>
<evidence type="ECO:0000256" key="14">
    <source>
        <dbReference type="ARBA" id="ARBA00049744"/>
    </source>
</evidence>
<dbReference type="GO" id="GO:0008203">
    <property type="term" value="P:cholesterol metabolic process"/>
    <property type="evidence" value="ECO:0007669"/>
    <property type="project" value="UniProtKB-KW"/>
</dbReference>
<dbReference type="GeneID" id="67020496"/>
<dbReference type="AlphaFoldDB" id="A0A8J2N4F6"/>
<keyword evidence="3" id="KW-0153">Cholesterol metabolism</keyword>
<evidence type="ECO:0000256" key="3">
    <source>
        <dbReference type="ARBA" id="ARBA00022548"/>
    </source>
</evidence>
<evidence type="ECO:0000256" key="4">
    <source>
        <dbReference type="ARBA" id="ARBA00022630"/>
    </source>
</evidence>
<comment type="caution">
    <text evidence="19">The sequence shown here is derived from an EMBL/GenBank/DDBJ whole genome shotgun (WGS) entry which is preliminary data.</text>
</comment>
<proteinExistence type="inferred from homology"/>
<keyword evidence="8" id="KW-1207">Sterol metabolism</keyword>
<evidence type="ECO:0000256" key="9">
    <source>
        <dbReference type="ARBA" id="ARBA00023221"/>
    </source>
</evidence>
<dbReference type="PANTHER" id="PTHR47470">
    <property type="entry name" value="CHOLESTEROL OXIDASE"/>
    <property type="match status" value="1"/>
</dbReference>
<dbReference type="InterPro" id="IPR003953">
    <property type="entry name" value="FAD-dep_OxRdtase_2_FAD-bd"/>
</dbReference>
<evidence type="ECO:0000259" key="16">
    <source>
        <dbReference type="Pfam" id="PF00732"/>
    </source>
</evidence>
<evidence type="ECO:0000256" key="1">
    <source>
        <dbReference type="ARBA" id="ARBA00001974"/>
    </source>
</evidence>
<dbReference type="Pfam" id="PF00890">
    <property type="entry name" value="FAD_binding_2"/>
    <property type="match status" value="1"/>
</dbReference>
<evidence type="ECO:0000256" key="2">
    <source>
        <dbReference type="ARBA" id="ARBA00010790"/>
    </source>
</evidence>
<dbReference type="InterPro" id="IPR036188">
    <property type="entry name" value="FAD/NAD-bd_sf"/>
</dbReference>
<comment type="similarity">
    <text evidence="2">Belongs to the GMC oxidoreductase family.</text>
</comment>
<dbReference type="OrthoDB" id="9974421at2759"/>
<protein>
    <recommendedName>
        <fullName evidence="14">Cholesterol oxidase</fullName>
        <ecNumber evidence="13">1.1.3.6</ecNumber>
        <ecNumber evidence="11">5.3.3.1</ecNumber>
    </recommendedName>
    <alternativeName>
        <fullName evidence="15">Cholesterol isomerase</fullName>
    </alternativeName>
</protein>
<evidence type="ECO:0000256" key="15">
    <source>
        <dbReference type="ARBA" id="ARBA00049778"/>
    </source>
</evidence>
<dbReference type="SUPFAM" id="SSF53474">
    <property type="entry name" value="alpha/beta-Hydrolases"/>
    <property type="match status" value="1"/>
</dbReference>
<accession>A0A8J2N4F6</accession>
<comment type="cofactor">
    <cofactor evidence="1">
        <name>FAD</name>
        <dbReference type="ChEBI" id="CHEBI:57692"/>
    </cofactor>
</comment>
<feature type="domain" description="Glucose-methanol-choline oxidoreductase N-terminal" evidence="16">
    <location>
        <begin position="70"/>
        <end position="281"/>
    </location>
</feature>
<keyword evidence="9" id="KW-0753">Steroid metabolism</keyword>
<evidence type="ECO:0000313" key="20">
    <source>
        <dbReference type="Proteomes" id="UP000676310"/>
    </source>
</evidence>
<keyword evidence="4" id="KW-0285">Flavoprotein</keyword>
<name>A0A8J2N4F6_9PLEO</name>
<evidence type="ECO:0000256" key="6">
    <source>
        <dbReference type="ARBA" id="ARBA00023002"/>
    </source>
</evidence>
<dbReference type="EMBL" id="CAJRGZ010000023">
    <property type="protein sequence ID" value="CAG5177814.1"/>
    <property type="molecule type" value="Genomic_DNA"/>
</dbReference>
<reference evidence="19" key="1">
    <citation type="submission" date="2021-05" db="EMBL/GenBank/DDBJ databases">
        <authorList>
            <person name="Stam R."/>
        </authorList>
    </citation>
    <scope>NUCLEOTIDE SEQUENCE</scope>
    <source>
        <strain evidence="19">CS162</strain>
    </source>
</reference>
<evidence type="ECO:0000256" key="10">
    <source>
        <dbReference type="ARBA" id="ARBA00023235"/>
    </source>
</evidence>
<keyword evidence="7" id="KW-0443">Lipid metabolism</keyword>
<feature type="domain" description="Glucose-methanol-choline oxidoreductase C-terminal" evidence="18">
    <location>
        <begin position="470"/>
        <end position="532"/>
    </location>
</feature>
<dbReference type="InterPro" id="IPR052542">
    <property type="entry name" value="Cholesterol_Oxidase"/>
</dbReference>
<evidence type="ECO:0000256" key="12">
    <source>
        <dbReference type="ARBA" id="ARBA00049645"/>
    </source>
</evidence>
<evidence type="ECO:0000256" key="5">
    <source>
        <dbReference type="ARBA" id="ARBA00022827"/>
    </source>
</evidence>
<dbReference type="InterPro" id="IPR000172">
    <property type="entry name" value="GMC_OxRdtase_N"/>
</dbReference>
<evidence type="ECO:0000256" key="11">
    <source>
        <dbReference type="ARBA" id="ARBA00038856"/>
    </source>
</evidence>
<dbReference type="GO" id="GO:0050660">
    <property type="term" value="F:flavin adenine dinucleotide binding"/>
    <property type="evidence" value="ECO:0007669"/>
    <property type="project" value="InterPro"/>
</dbReference>
<comment type="pathway">
    <text evidence="12">Steroid metabolism; cholesterol degradation.</text>
</comment>
<evidence type="ECO:0000256" key="13">
    <source>
        <dbReference type="ARBA" id="ARBA00049723"/>
    </source>
</evidence>
<dbReference type="Pfam" id="PF00732">
    <property type="entry name" value="GMC_oxred_N"/>
    <property type="match status" value="1"/>
</dbReference>
<organism evidence="19 20">
    <name type="scientific">Alternaria atra</name>
    <dbReference type="NCBI Taxonomy" id="119953"/>
    <lineage>
        <taxon>Eukaryota</taxon>
        <taxon>Fungi</taxon>
        <taxon>Dikarya</taxon>
        <taxon>Ascomycota</taxon>
        <taxon>Pezizomycotina</taxon>
        <taxon>Dothideomycetes</taxon>
        <taxon>Pleosporomycetidae</taxon>
        <taxon>Pleosporales</taxon>
        <taxon>Pleosporineae</taxon>
        <taxon>Pleosporaceae</taxon>
        <taxon>Alternaria</taxon>
        <taxon>Alternaria sect. Ulocladioides</taxon>
    </lineage>
</organism>
<dbReference type="Gene3D" id="3.50.50.60">
    <property type="entry name" value="FAD/NAD(P)-binding domain"/>
    <property type="match status" value="3"/>
</dbReference>
<dbReference type="RefSeq" id="XP_043171956.1">
    <property type="nucleotide sequence ID" value="XM_043316021.1"/>
</dbReference>
<keyword evidence="10" id="KW-0413">Isomerase</keyword>
<evidence type="ECO:0000259" key="18">
    <source>
        <dbReference type="Pfam" id="PF05199"/>
    </source>
</evidence>
<keyword evidence="6" id="KW-0560">Oxidoreductase</keyword>
<dbReference type="Pfam" id="PF05199">
    <property type="entry name" value="GMC_oxred_C"/>
    <property type="match status" value="1"/>
</dbReference>
<dbReference type="InterPro" id="IPR029058">
    <property type="entry name" value="AB_hydrolase_fold"/>
</dbReference>
<dbReference type="PANTHER" id="PTHR47470:SF1">
    <property type="entry name" value="FAD-DEPENDENT OXIDOREDUCTASE 2 FAD BINDING DOMAIN-CONTAINING PROTEIN"/>
    <property type="match status" value="1"/>
</dbReference>
<evidence type="ECO:0000313" key="19">
    <source>
        <dbReference type="EMBL" id="CAG5177814.1"/>
    </source>
</evidence>
<gene>
    <name evidence="19" type="ORF">ALTATR162_LOCUS8391</name>
</gene>
<evidence type="ECO:0000256" key="7">
    <source>
        <dbReference type="ARBA" id="ARBA00023098"/>
    </source>
</evidence>
<evidence type="ECO:0000259" key="17">
    <source>
        <dbReference type="Pfam" id="PF00890"/>
    </source>
</evidence>
<dbReference type="Gene3D" id="3.40.50.1820">
    <property type="entry name" value="alpha/beta hydrolase"/>
    <property type="match status" value="1"/>
</dbReference>
<evidence type="ECO:0000256" key="8">
    <source>
        <dbReference type="ARBA" id="ARBA00023166"/>
    </source>
</evidence>
<dbReference type="EC" id="5.3.3.1" evidence="11"/>
<dbReference type="GO" id="GO:0016995">
    <property type="term" value="F:cholesterol oxidase activity"/>
    <property type="evidence" value="ECO:0007669"/>
    <property type="project" value="UniProtKB-EC"/>
</dbReference>
<dbReference type="InterPro" id="IPR007867">
    <property type="entry name" value="GMC_OxRtase_C"/>
</dbReference>
<dbReference type="EC" id="1.1.3.6" evidence="13"/>
<feature type="domain" description="FAD-dependent oxidoreductase 2 FAD-binding" evidence="17">
    <location>
        <begin position="6"/>
        <end position="38"/>
    </location>
</feature>
<dbReference type="SUPFAM" id="SSF51905">
    <property type="entry name" value="FAD/NAD(P)-binding domain"/>
    <property type="match status" value="1"/>
</dbReference>